<dbReference type="Gene3D" id="3.90.550.10">
    <property type="entry name" value="Spore Coat Polysaccharide Biosynthesis Protein SpsA, Chain A"/>
    <property type="match status" value="1"/>
</dbReference>
<dbReference type="InterPro" id="IPR029044">
    <property type="entry name" value="Nucleotide-diphossugar_trans"/>
</dbReference>
<gene>
    <name evidence="2" type="ORF">JIN83_16335</name>
</gene>
<evidence type="ECO:0000313" key="2">
    <source>
        <dbReference type="EMBL" id="MBK1856541.1"/>
    </source>
</evidence>
<dbReference type="Proteomes" id="UP000634206">
    <property type="component" value="Unassembled WGS sequence"/>
</dbReference>
<feature type="domain" description="Glycosyltransferase 2-like" evidence="1">
    <location>
        <begin position="7"/>
        <end position="124"/>
    </location>
</feature>
<dbReference type="EMBL" id="JAENIG010000016">
    <property type="protein sequence ID" value="MBK1856541.1"/>
    <property type="molecule type" value="Genomic_DNA"/>
</dbReference>
<dbReference type="RefSeq" id="WP_309491161.1">
    <property type="nucleotide sequence ID" value="NZ_JAENIG010000016.1"/>
</dbReference>
<comment type="caution">
    <text evidence="2">The sequence shown here is derived from an EMBL/GenBank/DDBJ whole genome shotgun (WGS) entry which is preliminary data.</text>
</comment>
<dbReference type="PANTHER" id="PTHR22916">
    <property type="entry name" value="GLYCOSYLTRANSFERASE"/>
    <property type="match status" value="1"/>
</dbReference>
<accession>A0AAE2VDZ9</accession>
<evidence type="ECO:0000259" key="1">
    <source>
        <dbReference type="Pfam" id="PF00535"/>
    </source>
</evidence>
<dbReference type="InterPro" id="IPR001173">
    <property type="entry name" value="Glyco_trans_2-like"/>
</dbReference>
<sequence>MNEIILSVVIPTYNSDKYIQECLDSVANESQEGVEFILIDGGSQDNTMKICQSYSHLFAYMLSEPDRGQSDAFNKGFKKAKGRYLTWLNSDDLLGSGSIGLVLKVLRKSQKQWLTANCVHTDEDAKILRCCRSGGFETLAVKHGILNVFGPSTIFSKKLYEELGDIDVDFHYCMDTEYWWRIASAGYDYKRINVYLWALRLHSEAKTASSLLSNEFPEGMRTEGKTIAKKYFSEVNSKERRFGLLLARCYRLLNLSYLLSKWDTLRLKGKRFN</sequence>
<dbReference type="GO" id="GO:0016758">
    <property type="term" value="F:hexosyltransferase activity"/>
    <property type="evidence" value="ECO:0007669"/>
    <property type="project" value="UniProtKB-ARBA"/>
</dbReference>
<keyword evidence="3" id="KW-1185">Reference proteome</keyword>
<proteinExistence type="predicted"/>
<dbReference type="PANTHER" id="PTHR22916:SF65">
    <property type="entry name" value="SLR1065 PROTEIN"/>
    <property type="match status" value="1"/>
</dbReference>
<protein>
    <submittedName>
        <fullName evidence="2">Glycosyltransferase</fullName>
    </submittedName>
</protein>
<dbReference type="SUPFAM" id="SSF53448">
    <property type="entry name" value="Nucleotide-diphospho-sugar transferases"/>
    <property type="match status" value="1"/>
</dbReference>
<evidence type="ECO:0000313" key="3">
    <source>
        <dbReference type="Proteomes" id="UP000634206"/>
    </source>
</evidence>
<reference evidence="2" key="1">
    <citation type="submission" date="2021-01" db="EMBL/GenBank/DDBJ databases">
        <title>Modified the classification status of verrucomicrobia.</title>
        <authorList>
            <person name="Feng X."/>
        </authorList>
    </citation>
    <scope>NUCLEOTIDE SEQUENCE</scope>
    <source>
        <strain evidence="2">5K15</strain>
    </source>
</reference>
<dbReference type="Pfam" id="PF00535">
    <property type="entry name" value="Glycos_transf_2"/>
    <property type="match status" value="1"/>
</dbReference>
<dbReference type="AlphaFoldDB" id="A0AAE2VDZ9"/>
<organism evidence="2 3">
    <name type="scientific">Oceaniferula flava</name>
    <dbReference type="NCBI Taxonomy" id="2800421"/>
    <lineage>
        <taxon>Bacteria</taxon>
        <taxon>Pseudomonadati</taxon>
        <taxon>Verrucomicrobiota</taxon>
        <taxon>Verrucomicrobiia</taxon>
        <taxon>Verrucomicrobiales</taxon>
        <taxon>Verrucomicrobiaceae</taxon>
        <taxon>Oceaniferula</taxon>
    </lineage>
</organism>
<name>A0AAE2VDZ9_9BACT</name>